<dbReference type="AlphaFoldDB" id="A0A2J6Q2M7"/>
<sequence length="200" mass="23197">MASISNTFERQSIEFSHHLKTWDMERNSNSNYKPEFHTSINHRYKKELLIPQNKRLVAQCFLSTGILQTYTTIELYRKRYIHQSSRPAYIASLSLTLENQHNYNHNHQHQHQPSQLSIPSFHPLTNSNLNPSIPLQPPLQPPKPQPNPNPDSEPSKSRSSATPPHPQYPEKERAEMRCIDAYTHKTAKKTHGEISGWDES</sequence>
<protein>
    <submittedName>
        <fullName evidence="2">Uncharacterized protein</fullName>
    </submittedName>
</protein>
<evidence type="ECO:0000256" key="1">
    <source>
        <dbReference type="SAM" id="MobiDB-lite"/>
    </source>
</evidence>
<organism evidence="2 3">
    <name type="scientific">Hyaloscypha hepaticicola</name>
    <dbReference type="NCBI Taxonomy" id="2082293"/>
    <lineage>
        <taxon>Eukaryota</taxon>
        <taxon>Fungi</taxon>
        <taxon>Dikarya</taxon>
        <taxon>Ascomycota</taxon>
        <taxon>Pezizomycotina</taxon>
        <taxon>Leotiomycetes</taxon>
        <taxon>Helotiales</taxon>
        <taxon>Hyaloscyphaceae</taxon>
        <taxon>Hyaloscypha</taxon>
    </lineage>
</organism>
<feature type="region of interest" description="Disordered" evidence="1">
    <location>
        <begin position="105"/>
        <end position="176"/>
    </location>
</feature>
<reference evidence="2 3" key="1">
    <citation type="submission" date="2016-05" db="EMBL/GenBank/DDBJ databases">
        <title>A degradative enzymes factory behind the ericoid mycorrhizal symbiosis.</title>
        <authorList>
            <consortium name="DOE Joint Genome Institute"/>
            <person name="Martino E."/>
            <person name="Morin E."/>
            <person name="Grelet G."/>
            <person name="Kuo A."/>
            <person name="Kohler A."/>
            <person name="Daghino S."/>
            <person name="Barry K."/>
            <person name="Choi C."/>
            <person name="Cichocki N."/>
            <person name="Clum A."/>
            <person name="Copeland A."/>
            <person name="Hainaut M."/>
            <person name="Haridas S."/>
            <person name="Labutti K."/>
            <person name="Lindquist E."/>
            <person name="Lipzen A."/>
            <person name="Khouja H.-R."/>
            <person name="Murat C."/>
            <person name="Ohm R."/>
            <person name="Olson A."/>
            <person name="Spatafora J."/>
            <person name="Veneault-Fourrey C."/>
            <person name="Henrissat B."/>
            <person name="Grigoriev I."/>
            <person name="Martin F."/>
            <person name="Perotto S."/>
        </authorList>
    </citation>
    <scope>NUCLEOTIDE SEQUENCE [LARGE SCALE GENOMIC DNA]</scope>
    <source>
        <strain evidence="2 3">UAMH 7357</strain>
    </source>
</reference>
<gene>
    <name evidence="2" type="ORF">NA56DRAFT_749906</name>
</gene>
<proteinExistence type="predicted"/>
<keyword evidence="3" id="KW-1185">Reference proteome</keyword>
<dbReference type="Proteomes" id="UP000235672">
    <property type="component" value="Unassembled WGS sequence"/>
</dbReference>
<dbReference type="EMBL" id="KZ613485">
    <property type="protein sequence ID" value="PMD20464.1"/>
    <property type="molecule type" value="Genomic_DNA"/>
</dbReference>
<evidence type="ECO:0000313" key="3">
    <source>
        <dbReference type="Proteomes" id="UP000235672"/>
    </source>
</evidence>
<accession>A0A2J6Q2M7</accession>
<feature type="compositionally biased region" description="Pro residues" evidence="1">
    <location>
        <begin position="134"/>
        <end position="151"/>
    </location>
</feature>
<name>A0A2J6Q2M7_9HELO</name>
<evidence type="ECO:0000313" key="2">
    <source>
        <dbReference type="EMBL" id="PMD20464.1"/>
    </source>
</evidence>